<keyword evidence="2" id="KW-1185">Reference proteome</keyword>
<accession>A0A433UGG4</accession>
<reference evidence="1 2" key="1">
    <citation type="journal article" date="2019" name="Genome Biol. Evol.">
        <title>Day and night: Metabolic profiles and evolutionary relationships of six axenic non-marine cyanobacteria.</title>
        <authorList>
            <person name="Will S.E."/>
            <person name="Henke P."/>
            <person name="Boedeker C."/>
            <person name="Huang S."/>
            <person name="Brinkmann H."/>
            <person name="Rohde M."/>
            <person name="Jarek M."/>
            <person name="Friedl T."/>
            <person name="Seufert S."/>
            <person name="Schumacher M."/>
            <person name="Overmann J."/>
            <person name="Neumann-Schaal M."/>
            <person name="Petersen J."/>
        </authorList>
    </citation>
    <scope>NUCLEOTIDE SEQUENCE [LARGE SCALE GENOMIC DNA]</scope>
    <source>
        <strain evidence="1 2">SAG 1403-4b</strain>
    </source>
</reference>
<proteinExistence type="predicted"/>
<dbReference type="OrthoDB" id="495935at2"/>
<dbReference type="Proteomes" id="UP000276103">
    <property type="component" value="Unassembled WGS sequence"/>
</dbReference>
<dbReference type="RefSeq" id="WP_127056473.1">
    <property type="nucleotide sequence ID" value="NZ_RSCM01000022.1"/>
</dbReference>
<protein>
    <submittedName>
        <fullName evidence="1">Uncharacterized protein</fullName>
    </submittedName>
</protein>
<gene>
    <name evidence="1" type="ORF">DSM107003_46780</name>
</gene>
<evidence type="ECO:0000313" key="1">
    <source>
        <dbReference type="EMBL" id="RUS92931.1"/>
    </source>
</evidence>
<comment type="caution">
    <text evidence="1">The sequence shown here is derived from an EMBL/GenBank/DDBJ whole genome shotgun (WGS) entry which is preliminary data.</text>
</comment>
<evidence type="ECO:0000313" key="2">
    <source>
        <dbReference type="Proteomes" id="UP000276103"/>
    </source>
</evidence>
<sequence>MLNVETVFKSRDYMTPEQLTIANEFEQMIETEYALCCKEMKRANTEAVTRNTKTNIDEQRAINYSCSEIDAIRGYWYDRLLNIITIIEYRNPQLNKELAQKYLHHEQ</sequence>
<organism evidence="1 2">
    <name type="scientific">Trichormus variabilis SAG 1403-4b</name>
    <dbReference type="NCBI Taxonomy" id="447716"/>
    <lineage>
        <taxon>Bacteria</taxon>
        <taxon>Bacillati</taxon>
        <taxon>Cyanobacteriota</taxon>
        <taxon>Cyanophyceae</taxon>
        <taxon>Nostocales</taxon>
        <taxon>Nostocaceae</taxon>
        <taxon>Trichormus</taxon>
    </lineage>
</organism>
<name>A0A433UGG4_ANAVA</name>
<dbReference type="EMBL" id="RSCM01000022">
    <property type="protein sequence ID" value="RUS92931.1"/>
    <property type="molecule type" value="Genomic_DNA"/>
</dbReference>
<dbReference type="AlphaFoldDB" id="A0A433UGG4"/>